<dbReference type="SUPFAM" id="SSF51735">
    <property type="entry name" value="NAD(P)-binding Rossmann-fold domains"/>
    <property type="match status" value="1"/>
</dbReference>
<sequence>MSTQLPPKMNALIVEGLGKLAFKQTETPKLDDHSVILRVHDNALNPTDWKHLDFFGKVGTTLGSDFVGTIVAKGAKAGTDIQVGDRVAGLVHGGWEVGRGAFAEYIKTYPESLTRAPPSLKDEDLAGIGVGGYTAYFGLFHPMHLELPAPPADLRGLGPIDQSKKLLVWSGATSVGQFVIQFARAAGIHVIATASPKNHAFLKELGAAETYDYSDAATPDRISAAHPDLTHAFDTFSEKGSQESCARALSKTQPSKLVMILPVDKDLTTVNNKVQSSFFLLDAIHGKAIALFGRSFSQEDAESYYKFLLNFTKNDIFTHLLGAGLVKPNRPSLQKGGLDSIPEGLDLLRKGQVSGKKLIYAIQ</sequence>
<dbReference type="GeneID" id="85224466"/>
<dbReference type="InterPro" id="IPR020843">
    <property type="entry name" value="ER"/>
</dbReference>
<name>A0AAF0EVW8_9BASI</name>
<dbReference type="PANTHER" id="PTHR45348:SF2">
    <property type="entry name" value="ZINC-TYPE ALCOHOL DEHYDROGENASE-LIKE PROTEIN C2E1P3.01"/>
    <property type="match status" value="1"/>
</dbReference>
<dbReference type="PANTHER" id="PTHR45348">
    <property type="entry name" value="HYPOTHETICAL OXIDOREDUCTASE (EUROFUNG)"/>
    <property type="match status" value="1"/>
</dbReference>
<dbReference type="Proteomes" id="UP001217754">
    <property type="component" value="Chromosome 1"/>
</dbReference>
<accession>A0AAF0EVW8</accession>
<dbReference type="InterPro" id="IPR036291">
    <property type="entry name" value="NAD(P)-bd_dom_sf"/>
</dbReference>
<evidence type="ECO:0000313" key="2">
    <source>
        <dbReference type="EMBL" id="WFD37870.1"/>
    </source>
</evidence>
<feature type="domain" description="Enoyl reductase (ER)" evidence="1">
    <location>
        <begin position="16"/>
        <end position="359"/>
    </location>
</feature>
<dbReference type="Pfam" id="PF00107">
    <property type="entry name" value="ADH_zinc_N"/>
    <property type="match status" value="1"/>
</dbReference>
<dbReference type="InterPro" id="IPR013154">
    <property type="entry name" value="ADH-like_N"/>
</dbReference>
<reference evidence="2" key="1">
    <citation type="submission" date="2023-03" db="EMBL/GenBank/DDBJ databases">
        <title>Mating type loci evolution in Malassezia.</title>
        <authorList>
            <person name="Coelho M.A."/>
        </authorList>
    </citation>
    <scope>NUCLEOTIDE SEQUENCE</scope>
    <source>
        <strain evidence="2">CBS 9431</strain>
    </source>
</reference>
<dbReference type="EMBL" id="CP119958">
    <property type="protein sequence ID" value="WFD37870.1"/>
    <property type="molecule type" value="Genomic_DNA"/>
</dbReference>
<protein>
    <recommendedName>
        <fullName evidence="1">Enoyl reductase (ER) domain-containing protein</fullName>
    </recommendedName>
</protein>
<dbReference type="AlphaFoldDB" id="A0AAF0EVW8"/>
<dbReference type="SMART" id="SM00829">
    <property type="entry name" value="PKS_ER"/>
    <property type="match status" value="1"/>
</dbReference>
<dbReference type="CDD" id="cd08249">
    <property type="entry name" value="enoyl_reductase_like"/>
    <property type="match status" value="1"/>
</dbReference>
<dbReference type="InterPro" id="IPR047122">
    <property type="entry name" value="Trans-enoyl_RdTase-like"/>
</dbReference>
<dbReference type="GO" id="GO:0016651">
    <property type="term" value="F:oxidoreductase activity, acting on NAD(P)H"/>
    <property type="evidence" value="ECO:0007669"/>
    <property type="project" value="InterPro"/>
</dbReference>
<dbReference type="Gene3D" id="3.90.180.10">
    <property type="entry name" value="Medium-chain alcohol dehydrogenases, catalytic domain"/>
    <property type="match status" value="1"/>
</dbReference>
<gene>
    <name evidence="2" type="ORF">MJAP1_000817</name>
</gene>
<evidence type="ECO:0000259" key="1">
    <source>
        <dbReference type="SMART" id="SM00829"/>
    </source>
</evidence>
<proteinExistence type="predicted"/>
<organism evidence="2 3">
    <name type="scientific">Malassezia japonica</name>
    <dbReference type="NCBI Taxonomy" id="223818"/>
    <lineage>
        <taxon>Eukaryota</taxon>
        <taxon>Fungi</taxon>
        <taxon>Dikarya</taxon>
        <taxon>Basidiomycota</taxon>
        <taxon>Ustilaginomycotina</taxon>
        <taxon>Malasseziomycetes</taxon>
        <taxon>Malasseziales</taxon>
        <taxon>Malasseziaceae</taxon>
        <taxon>Malassezia</taxon>
    </lineage>
</organism>
<dbReference type="InterPro" id="IPR011032">
    <property type="entry name" value="GroES-like_sf"/>
</dbReference>
<dbReference type="RefSeq" id="XP_060120767.1">
    <property type="nucleotide sequence ID" value="XM_060264784.1"/>
</dbReference>
<keyword evidence="3" id="KW-1185">Reference proteome</keyword>
<dbReference type="SUPFAM" id="SSF50129">
    <property type="entry name" value="GroES-like"/>
    <property type="match status" value="1"/>
</dbReference>
<dbReference type="InterPro" id="IPR013149">
    <property type="entry name" value="ADH-like_C"/>
</dbReference>
<dbReference type="Pfam" id="PF08240">
    <property type="entry name" value="ADH_N"/>
    <property type="match status" value="1"/>
</dbReference>
<dbReference type="Gene3D" id="3.40.50.720">
    <property type="entry name" value="NAD(P)-binding Rossmann-like Domain"/>
    <property type="match status" value="1"/>
</dbReference>
<evidence type="ECO:0000313" key="3">
    <source>
        <dbReference type="Proteomes" id="UP001217754"/>
    </source>
</evidence>